<reference evidence="2 3" key="1">
    <citation type="submission" date="2015-05" db="EMBL/GenBank/DDBJ databases">
        <title>Photobacterium galathea sp. nov.</title>
        <authorList>
            <person name="Machado H."/>
            <person name="Gram L."/>
        </authorList>
    </citation>
    <scope>NUCLEOTIDE SEQUENCE [LARGE SCALE GENOMIC DNA]</scope>
    <source>
        <strain evidence="2 3">CGMCC 1.12159</strain>
    </source>
</reference>
<gene>
    <name evidence="2" type="ORF">ABT56_07515</name>
</gene>
<comment type="cofactor">
    <cofactor evidence="1">
        <name>Mg(2+)</name>
        <dbReference type="ChEBI" id="CHEBI:18420"/>
    </cofactor>
    <text evidence="1">Binds 2 magnesium ions per subunit.</text>
</comment>
<dbReference type="EMBL" id="LDOT01000007">
    <property type="protein sequence ID" value="KLV07022.1"/>
    <property type="molecule type" value="Genomic_DNA"/>
</dbReference>
<dbReference type="InterPro" id="IPR050792">
    <property type="entry name" value="ADP-ribosylglycohydrolase"/>
</dbReference>
<dbReference type="PATRIC" id="fig|1195763.3.peg.1609"/>
<feature type="binding site" evidence="1">
    <location>
        <position position="262"/>
    </location>
    <ligand>
        <name>Mg(2+)</name>
        <dbReference type="ChEBI" id="CHEBI:18420"/>
        <label>1</label>
    </ligand>
</feature>
<feature type="binding site" evidence="1">
    <location>
        <position position="263"/>
    </location>
    <ligand>
        <name>Mg(2+)</name>
        <dbReference type="ChEBI" id="CHEBI:18420"/>
        <label>1</label>
    </ligand>
</feature>
<dbReference type="PANTHER" id="PTHR16222">
    <property type="entry name" value="ADP-RIBOSYLGLYCOHYDROLASE"/>
    <property type="match status" value="1"/>
</dbReference>
<name>A0A0J1JXK0_9GAMM</name>
<feature type="binding site" evidence="1">
    <location>
        <position position="260"/>
    </location>
    <ligand>
        <name>Mg(2+)</name>
        <dbReference type="ChEBI" id="CHEBI:18420"/>
        <label>1</label>
    </ligand>
</feature>
<feature type="binding site" evidence="1">
    <location>
        <position position="50"/>
    </location>
    <ligand>
        <name>Mg(2+)</name>
        <dbReference type="ChEBI" id="CHEBI:18420"/>
        <label>1</label>
    </ligand>
</feature>
<comment type="caution">
    <text evidence="2">The sequence shown here is derived from an EMBL/GenBank/DDBJ whole genome shotgun (WGS) entry which is preliminary data.</text>
</comment>
<evidence type="ECO:0000313" key="2">
    <source>
        <dbReference type="EMBL" id="KLV07022.1"/>
    </source>
</evidence>
<feature type="binding site" evidence="1">
    <location>
        <position position="52"/>
    </location>
    <ligand>
        <name>Mg(2+)</name>
        <dbReference type="ChEBI" id="CHEBI:18420"/>
        <label>1</label>
    </ligand>
</feature>
<accession>A0A0J1JXK0</accession>
<dbReference type="GO" id="GO:0046872">
    <property type="term" value="F:metal ion binding"/>
    <property type="evidence" value="ECO:0007669"/>
    <property type="project" value="UniProtKB-KW"/>
</dbReference>
<evidence type="ECO:0000256" key="1">
    <source>
        <dbReference type="PIRSR" id="PIRSR605502-1"/>
    </source>
</evidence>
<dbReference type="InterPro" id="IPR045425">
    <property type="entry name" value="DUF6508"/>
</dbReference>
<sequence>MLLAGRGALLGLACGDALGTTLEFKPKDSYSPLTDIVGGGPFGLNPGEWTDDTAMMLCLADSLIEKGGNDLKDQLERYTRWYQHGENSCTGRCFDIGNTVRNALVRHQVTGKAYSGVTDEYSAGNGSLMRIAPLALFYRDQCVSVAMEAAAESSRTTHGESRCVQACELMTMLIHRLLNTTDEQSPQMFLAHALADYFALRPDCHSDICYIAQGSYIDKTRDGIHGSGFVVASLEAALWCFAHSTSFEQGALLAANLGEDADTTAAIYGQLAGAYYGGAAIPVHWRQKLAWRHHIEDIALWLMRRPKRAHIKGFISEVKRQIDLGDVGRVNIYGLVYHYDLMIDQINYDEIFASKPWYDDLPPSVWFADATMRQSLCWLISLVRRERFMDGLIEDSVANGAVSACLDRLEELVA</sequence>
<dbReference type="PANTHER" id="PTHR16222:SF12">
    <property type="entry name" value="ADP-RIBOSYLGLYCOHYDROLASE-RELATED"/>
    <property type="match status" value="1"/>
</dbReference>
<dbReference type="Pfam" id="PF20118">
    <property type="entry name" value="DUF6508"/>
    <property type="match status" value="1"/>
</dbReference>
<dbReference type="STRING" id="1195763.ABT56_07515"/>
<dbReference type="Gene3D" id="1.10.4080.10">
    <property type="entry name" value="ADP-ribosylation/Crystallin J1"/>
    <property type="match status" value="1"/>
</dbReference>
<dbReference type="InterPro" id="IPR005502">
    <property type="entry name" value="Ribosyl_crysJ1"/>
</dbReference>
<dbReference type="Proteomes" id="UP000036097">
    <property type="component" value="Unassembled WGS sequence"/>
</dbReference>
<evidence type="ECO:0008006" key="4">
    <source>
        <dbReference type="Google" id="ProtNLM"/>
    </source>
</evidence>
<protein>
    <recommendedName>
        <fullName evidence="4">ADP-ribosylglycohydrolase</fullName>
    </recommendedName>
</protein>
<dbReference type="InterPro" id="IPR036705">
    <property type="entry name" value="Ribosyl_crysJ1_sf"/>
</dbReference>
<dbReference type="AlphaFoldDB" id="A0A0J1JXK0"/>
<dbReference type="SUPFAM" id="SSF101478">
    <property type="entry name" value="ADP-ribosylglycohydrolase"/>
    <property type="match status" value="1"/>
</dbReference>
<organism evidence="2 3">
    <name type="scientific">Photobacterium aquae</name>
    <dbReference type="NCBI Taxonomy" id="1195763"/>
    <lineage>
        <taxon>Bacteria</taxon>
        <taxon>Pseudomonadati</taxon>
        <taxon>Pseudomonadota</taxon>
        <taxon>Gammaproteobacteria</taxon>
        <taxon>Vibrionales</taxon>
        <taxon>Vibrionaceae</taxon>
        <taxon>Photobacterium</taxon>
    </lineage>
</organism>
<keyword evidence="1" id="KW-0460">Magnesium</keyword>
<proteinExistence type="predicted"/>
<keyword evidence="1" id="KW-0479">Metal-binding</keyword>
<feature type="binding site" evidence="1">
    <location>
        <position position="51"/>
    </location>
    <ligand>
        <name>Mg(2+)</name>
        <dbReference type="ChEBI" id="CHEBI:18420"/>
        <label>1</label>
    </ligand>
</feature>
<dbReference type="Pfam" id="PF03747">
    <property type="entry name" value="ADP_ribosyl_GH"/>
    <property type="match status" value="1"/>
</dbReference>
<keyword evidence="3" id="KW-1185">Reference proteome</keyword>
<evidence type="ECO:0000313" key="3">
    <source>
        <dbReference type="Proteomes" id="UP000036097"/>
    </source>
</evidence>